<dbReference type="InterPro" id="IPR021136">
    <property type="entry name" value="Flagellar_hook_control-like_C"/>
</dbReference>
<evidence type="ECO:0000313" key="5">
    <source>
        <dbReference type="Proteomes" id="UP000179786"/>
    </source>
</evidence>
<reference evidence="4 5" key="1">
    <citation type="submission" date="2016-09" db="EMBL/GenBank/DDBJ databases">
        <title>Pseudoalteromonas amylolytica sp. nov., isolated from the surface seawater.</title>
        <authorList>
            <person name="Wu Y.-H."/>
            <person name="Cheng H."/>
            <person name="Jin X.-B."/>
            <person name="Wang C.-S."/>
            <person name="Xu X.-W."/>
        </authorList>
    </citation>
    <scope>NUCLEOTIDE SEQUENCE [LARGE SCALE GENOMIC DNA]</scope>
    <source>
        <strain evidence="4 5">JW1</strain>
    </source>
</reference>
<feature type="compositionally biased region" description="Basic and acidic residues" evidence="2">
    <location>
        <begin position="266"/>
        <end position="281"/>
    </location>
</feature>
<evidence type="ECO:0000313" key="4">
    <source>
        <dbReference type="EMBL" id="OHU91030.1"/>
    </source>
</evidence>
<evidence type="ECO:0000259" key="3">
    <source>
        <dbReference type="Pfam" id="PF02120"/>
    </source>
</evidence>
<dbReference type="AlphaFoldDB" id="A0A1S1MR05"/>
<dbReference type="InterPro" id="IPR052563">
    <property type="entry name" value="FliK"/>
</dbReference>
<dbReference type="InterPro" id="IPR038610">
    <property type="entry name" value="FliK-like_C_sf"/>
</dbReference>
<organism evidence="4 5">
    <name type="scientific">Pseudoalteromonas amylolytica</name>
    <dbReference type="NCBI Taxonomy" id="1859457"/>
    <lineage>
        <taxon>Bacteria</taxon>
        <taxon>Pseudomonadati</taxon>
        <taxon>Pseudomonadota</taxon>
        <taxon>Gammaproteobacteria</taxon>
        <taxon>Alteromonadales</taxon>
        <taxon>Pseudoalteromonadaceae</taxon>
        <taxon>Pseudoalteromonas</taxon>
    </lineage>
</organism>
<dbReference type="EMBL" id="MKJU01000025">
    <property type="protein sequence ID" value="OHU91030.1"/>
    <property type="molecule type" value="Genomic_DNA"/>
</dbReference>
<dbReference type="Gene3D" id="3.30.750.140">
    <property type="match status" value="1"/>
</dbReference>
<dbReference type="CDD" id="cd17470">
    <property type="entry name" value="T3SS_Flik_C"/>
    <property type="match status" value="1"/>
</dbReference>
<name>A0A1S1MR05_9GAMM</name>
<dbReference type="Proteomes" id="UP000179786">
    <property type="component" value="Unassembled WGS sequence"/>
</dbReference>
<evidence type="ECO:0000256" key="2">
    <source>
        <dbReference type="SAM" id="MobiDB-lite"/>
    </source>
</evidence>
<feature type="compositionally biased region" description="Acidic residues" evidence="2">
    <location>
        <begin position="100"/>
        <end position="112"/>
    </location>
</feature>
<feature type="region of interest" description="Disordered" evidence="2">
    <location>
        <begin position="183"/>
        <end position="281"/>
    </location>
</feature>
<keyword evidence="5" id="KW-1185">Reference proteome</keyword>
<feature type="region of interest" description="Disordered" evidence="2">
    <location>
        <begin position="58"/>
        <end position="125"/>
    </location>
</feature>
<feature type="compositionally biased region" description="Polar residues" evidence="2">
    <location>
        <begin position="249"/>
        <end position="265"/>
    </location>
</feature>
<gene>
    <name evidence="4" type="ORF">BET10_09160</name>
</gene>
<feature type="compositionally biased region" description="Polar residues" evidence="2">
    <location>
        <begin position="651"/>
        <end position="678"/>
    </location>
</feature>
<sequence length="692" mass="75237">MYPRLLIAALAGKNMLNVTINSSVKTSVDAGAAEYTNTQEDSASEELSFLATFTQLRDADTRQHGGNSDTSKETDSSAITDDEQQVETEHKTGAKPLSENELDTDPTDDAEHDGEVVSESSETDRAVNVLADSEQANNQKNQRSADDLLAQINAANQQKTAVTRYQAEKSDAQAQLTAKTTNDALKSGLQISKPDVKPQLAEEPVDKIVIPPGFRVMSEGEKSAEHQGSSQSTEGKGNTLSELAESKAKQNPTGELASQKQSLTDGQEKVSEPAVKPEKPLLQEHIEATDDVEQVTAQLKEQSTTTKIMPTTVQEHTSLAEHKQNTPNLKKSELAQEVSDIAKQIGAKVTQDGSGREIQVPAELKATLEQQLALLSPKERSALQQGLQQLSNQGKASPLVEQALQQLKELDEGQMAVTKQAVRSEVTVAANAAIANKQSYSYNSTKVDKDTIKQDMKESLKAMNSVDGGNFNSDIKREALSAVQLAQVMPTPQVEQLFKAIVTPAQTNPLSSQFSELAQYFEQLDAAPQSTQTQQLNATSHKVQVDAQMLQAVNIARNDAAKILQEKVSMMLNLNNQEAEIRLDPRELGSMQIRIRTDAEQAQVNFVVQNQQAKDLLEQSMPKLREMLAEQGIELGQSNIEQGGEGQQEQMLGSNEQGQAHSTSAEQSEQDENMTSRANGALNDGSSIDYYA</sequence>
<dbReference type="STRING" id="1859457.BET10_09160"/>
<dbReference type="Pfam" id="PF02120">
    <property type="entry name" value="Flg_hook"/>
    <property type="match status" value="1"/>
</dbReference>
<dbReference type="PANTHER" id="PTHR37533:SF2">
    <property type="entry name" value="FLAGELLAR HOOK-LENGTH CONTROL PROTEIN"/>
    <property type="match status" value="1"/>
</dbReference>
<dbReference type="PANTHER" id="PTHR37533">
    <property type="entry name" value="FLAGELLAR HOOK-LENGTH CONTROL PROTEIN"/>
    <property type="match status" value="1"/>
</dbReference>
<proteinExistence type="predicted"/>
<feature type="coiled-coil region" evidence="1">
    <location>
        <begin position="138"/>
        <end position="175"/>
    </location>
</feature>
<keyword evidence="1" id="KW-0175">Coiled coil</keyword>
<protein>
    <recommendedName>
        <fullName evidence="3">Flagellar hook-length control protein-like C-terminal domain-containing protein</fullName>
    </recommendedName>
</protein>
<evidence type="ECO:0000256" key="1">
    <source>
        <dbReference type="SAM" id="Coils"/>
    </source>
</evidence>
<comment type="caution">
    <text evidence="4">The sequence shown here is derived from an EMBL/GenBank/DDBJ whole genome shotgun (WGS) entry which is preliminary data.</text>
</comment>
<feature type="domain" description="Flagellar hook-length control protein-like C-terminal" evidence="3">
    <location>
        <begin position="566"/>
        <end position="648"/>
    </location>
</feature>
<dbReference type="OrthoDB" id="1792985at2"/>
<feature type="region of interest" description="Disordered" evidence="2">
    <location>
        <begin position="643"/>
        <end position="692"/>
    </location>
</feature>
<accession>A0A1S1MR05</accession>
<feature type="compositionally biased region" description="Polar residues" evidence="2">
    <location>
        <begin position="226"/>
        <end position="241"/>
    </location>
</feature>